<accession>A0A448WPX6</accession>
<evidence type="ECO:0000313" key="1">
    <source>
        <dbReference type="EMBL" id="VEL17211.1"/>
    </source>
</evidence>
<name>A0A448WPX6_9PLAT</name>
<keyword evidence="2" id="KW-1185">Reference proteome</keyword>
<reference evidence="1" key="1">
    <citation type="submission" date="2018-11" db="EMBL/GenBank/DDBJ databases">
        <authorList>
            <consortium name="Pathogen Informatics"/>
        </authorList>
    </citation>
    <scope>NUCLEOTIDE SEQUENCE</scope>
</reference>
<gene>
    <name evidence="1" type="ORF">PXEA_LOCUS10651</name>
</gene>
<evidence type="ECO:0000313" key="2">
    <source>
        <dbReference type="Proteomes" id="UP000784294"/>
    </source>
</evidence>
<organism evidence="1 2">
    <name type="scientific">Protopolystoma xenopodis</name>
    <dbReference type="NCBI Taxonomy" id="117903"/>
    <lineage>
        <taxon>Eukaryota</taxon>
        <taxon>Metazoa</taxon>
        <taxon>Spiralia</taxon>
        <taxon>Lophotrochozoa</taxon>
        <taxon>Platyhelminthes</taxon>
        <taxon>Monogenea</taxon>
        <taxon>Polyopisthocotylea</taxon>
        <taxon>Polystomatidea</taxon>
        <taxon>Polystomatidae</taxon>
        <taxon>Protopolystoma</taxon>
    </lineage>
</organism>
<dbReference type="Proteomes" id="UP000784294">
    <property type="component" value="Unassembled WGS sequence"/>
</dbReference>
<sequence>MWGSPEPPGPSTRRRSITSTDVFTFPLSFVSVSLLMSLPLQHSPPPRQPSCPDPPILQHFFSIVYVCIPHSSQQKRGLIGRSASDTPLI</sequence>
<proteinExistence type="predicted"/>
<comment type="caution">
    <text evidence="1">The sequence shown here is derived from an EMBL/GenBank/DDBJ whole genome shotgun (WGS) entry which is preliminary data.</text>
</comment>
<dbReference type="EMBL" id="CAAALY010031592">
    <property type="protein sequence ID" value="VEL17211.1"/>
    <property type="molecule type" value="Genomic_DNA"/>
</dbReference>
<protein>
    <submittedName>
        <fullName evidence="1">Uncharacterized protein</fullName>
    </submittedName>
</protein>
<dbReference type="AlphaFoldDB" id="A0A448WPX6"/>